<reference evidence="1" key="1">
    <citation type="submission" date="2020-07" db="EMBL/GenBank/DDBJ databases">
        <title>Multicomponent nature underlies the extraordinary mechanical properties of spider dragline silk.</title>
        <authorList>
            <person name="Kono N."/>
            <person name="Nakamura H."/>
            <person name="Mori M."/>
            <person name="Yoshida Y."/>
            <person name="Ohtoshi R."/>
            <person name="Malay A.D."/>
            <person name="Moran D.A.P."/>
            <person name="Tomita M."/>
            <person name="Numata K."/>
            <person name="Arakawa K."/>
        </authorList>
    </citation>
    <scope>NUCLEOTIDE SEQUENCE</scope>
</reference>
<accession>A0A8X6FK70</accession>
<name>A0A8X6FK70_TRICU</name>
<feature type="non-terminal residue" evidence="1">
    <location>
        <position position="55"/>
    </location>
</feature>
<proteinExistence type="predicted"/>
<protein>
    <submittedName>
        <fullName evidence="1">Uncharacterized protein</fullName>
    </submittedName>
</protein>
<keyword evidence="2" id="KW-1185">Reference proteome</keyword>
<organism evidence="1 2">
    <name type="scientific">Trichonephila clavata</name>
    <name type="common">Joro spider</name>
    <name type="synonym">Nephila clavata</name>
    <dbReference type="NCBI Taxonomy" id="2740835"/>
    <lineage>
        <taxon>Eukaryota</taxon>
        <taxon>Metazoa</taxon>
        <taxon>Ecdysozoa</taxon>
        <taxon>Arthropoda</taxon>
        <taxon>Chelicerata</taxon>
        <taxon>Arachnida</taxon>
        <taxon>Araneae</taxon>
        <taxon>Araneomorphae</taxon>
        <taxon>Entelegynae</taxon>
        <taxon>Araneoidea</taxon>
        <taxon>Nephilidae</taxon>
        <taxon>Trichonephila</taxon>
    </lineage>
</organism>
<evidence type="ECO:0000313" key="2">
    <source>
        <dbReference type="Proteomes" id="UP000887116"/>
    </source>
</evidence>
<comment type="caution">
    <text evidence="1">The sequence shown here is derived from an EMBL/GenBank/DDBJ whole genome shotgun (WGS) entry which is preliminary data.</text>
</comment>
<gene>
    <name evidence="1" type="ORF">TNCT_529581</name>
</gene>
<dbReference type="Proteomes" id="UP000887116">
    <property type="component" value="Unassembled WGS sequence"/>
</dbReference>
<dbReference type="EMBL" id="BMAO01032390">
    <property type="protein sequence ID" value="GFQ81897.1"/>
    <property type="molecule type" value="Genomic_DNA"/>
</dbReference>
<sequence>MIRIKIVPATFPYSPYRSNQTMLTLIKCLRETGCVISRARSPRPAKLRRQIDKNE</sequence>
<evidence type="ECO:0000313" key="1">
    <source>
        <dbReference type="EMBL" id="GFQ81897.1"/>
    </source>
</evidence>
<dbReference type="AlphaFoldDB" id="A0A8X6FK70"/>